<sequence>MLCLGPVADVNRFVENFPQRVIKLTNPKRNSLILKQHNGWKTECKPTNIIITHLITWVLRSEIKLMCCFDLDWLKVTYCNKLEQMLISDGRRLADWAKRASLILMLLTTRKKEA</sequence>
<organism evidence="1 2">
    <name type="scientific">Romanomermis culicivorax</name>
    <name type="common">Nematode worm</name>
    <dbReference type="NCBI Taxonomy" id="13658"/>
    <lineage>
        <taxon>Eukaryota</taxon>
        <taxon>Metazoa</taxon>
        <taxon>Ecdysozoa</taxon>
        <taxon>Nematoda</taxon>
        <taxon>Enoplea</taxon>
        <taxon>Dorylaimia</taxon>
        <taxon>Mermithida</taxon>
        <taxon>Mermithoidea</taxon>
        <taxon>Mermithidae</taxon>
        <taxon>Romanomermis</taxon>
    </lineage>
</organism>
<protein>
    <submittedName>
        <fullName evidence="2">Uncharacterized protein</fullName>
    </submittedName>
</protein>
<name>A0A915KPF4_ROMCU</name>
<evidence type="ECO:0000313" key="1">
    <source>
        <dbReference type="Proteomes" id="UP000887565"/>
    </source>
</evidence>
<accession>A0A915KPF4</accession>
<dbReference type="AlphaFoldDB" id="A0A915KPF4"/>
<evidence type="ECO:0000313" key="2">
    <source>
        <dbReference type="WBParaSite" id="nRc.2.0.1.t40334-RA"/>
    </source>
</evidence>
<dbReference type="WBParaSite" id="nRc.2.0.1.t40334-RA">
    <property type="protein sequence ID" value="nRc.2.0.1.t40334-RA"/>
    <property type="gene ID" value="nRc.2.0.1.g40334"/>
</dbReference>
<reference evidence="2" key="1">
    <citation type="submission" date="2022-11" db="UniProtKB">
        <authorList>
            <consortium name="WormBaseParasite"/>
        </authorList>
    </citation>
    <scope>IDENTIFICATION</scope>
</reference>
<proteinExistence type="predicted"/>
<dbReference type="Proteomes" id="UP000887565">
    <property type="component" value="Unplaced"/>
</dbReference>
<keyword evidence="1" id="KW-1185">Reference proteome</keyword>